<dbReference type="PROSITE" id="PS51459">
    <property type="entry name" value="FIDO"/>
    <property type="match status" value="1"/>
</dbReference>
<dbReference type="InterPro" id="IPR036597">
    <property type="entry name" value="Fido-like_dom_sf"/>
</dbReference>
<dbReference type="InterPro" id="IPR040198">
    <property type="entry name" value="Fido_containing"/>
</dbReference>
<dbReference type="AlphaFoldDB" id="A0A317CAM1"/>
<dbReference type="Gene3D" id="1.10.10.10">
    <property type="entry name" value="Winged helix-like DNA-binding domain superfamily/Winged helix DNA-binding domain"/>
    <property type="match status" value="1"/>
</dbReference>
<dbReference type="OrthoDB" id="9807853at2"/>
<protein>
    <submittedName>
        <fullName evidence="4">DUF4172 domain-containing protein</fullName>
    </submittedName>
</protein>
<evidence type="ECO:0000256" key="1">
    <source>
        <dbReference type="PIRSR" id="PIRSR640198-1"/>
    </source>
</evidence>
<comment type="caution">
    <text evidence="4">The sequence shown here is derived from an EMBL/GenBank/DDBJ whole genome shotgun (WGS) entry which is preliminary data.</text>
</comment>
<feature type="binding site" evidence="2">
    <location>
        <begin position="238"/>
        <end position="245"/>
    </location>
    <ligand>
        <name>ATP</name>
        <dbReference type="ChEBI" id="CHEBI:30616"/>
    </ligand>
</feature>
<dbReference type="Gene3D" id="1.10.3290.10">
    <property type="entry name" value="Fido-like domain"/>
    <property type="match status" value="1"/>
</dbReference>
<evidence type="ECO:0000313" key="4">
    <source>
        <dbReference type="EMBL" id="PWQ95419.1"/>
    </source>
</evidence>
<dbReference type="RefSeq" id="WP_109838509.1">
    <property type="nucleotide sequence ID" value="NZ_QGKM01000046.1"/>
</dbReference>
<dbReference type="SUPFAM" id="SSF140931">
    <property type="entry name" value="Fic-like"/>
    <property type="match status" value="1"/>
</dbReference>
<dbReference type="GO" id="GO:0005524">
    <property type="term" value="F:ATP binding"/>
    <property type="evidence" value="ECO:0007669"/>
    <property type="project" value="UniProtKB-KW"/>
</dbReference>
<dbReference type="Pfam" id="PF02661">
    <property type="entry name" value="Fic"/>
    <property type="match status" value="1"/>
</dbReference>
<keyword evidence="2" id="KW-0547">Nucleotide-binding</keyword>
<feature type="domain" description="Fido" evidence="3">
    <location>
        <begin position="135"/>
        <end position="298"/>
    </location>
</feature>
<evidence type="ECO:0000256" key="2">
    <source>
        <dbReference type="PIRSR" id="PIRSR640198-2"/>
    </source>
</evidence>
<evidence type="ECO:0000259" key="3">
    <source>
        <dbReference type="PROSITE" id="PS51459"/>
    </source>
</evidence>
<name>A0A317CAM1_9GAMM</name>
<dbReference type="PANTHER" id="PTHR13504:SF33">
    <property type="entry name" value="FIC FAMILY PROTEIN"/>
    <property type="match status" value="1"/>
</dbReference>
<dbReference type="Pfam" id="PF13776">
    <property type="entry name" value="DUF4172"/>
    <property type="match status" value="1"/>
</dbReference>
<proteinExistence type="predicted"/>
<reference evidence="4 5" key="1">
    <citation type="submission" date="2018-05" db="EMBL/GenBank/DDBJ databases">
        <title>Leucothrix arctica sp. nov., isolated from Arctic seawater.</title>
        <authorList>
            <person name="Choi A."/>
            <person name="Baek K."/>
        </authorList>
    </citation>
    <scope>NUCLEOTIDE SEQUENCE [LARGE SCALE GENOMIC DNA]</scope>
    <source>
        <strain evidence="4 5">JCM 18388</strain>
    </source>
</reference>
<organism evidence="4 5">
    <name type="scientific">Leucothrix pacifica</name>
    <dbReference type="NCBI Taxonomy" id="1247513"/>
    <lineage>
        <taxon>Bacteria</taxon>
        <taxon>Pseudomonadati</taxon>
        <taxon>Pseudomonadota</taxon>
        <taxon>Gammaproteobacteria</taxon>
        <taxon>Thiotrichales</taxon>
        <taxon>Thiotrichaceae</taxon>
        <taxon>Leucothrix</taxon>
    </lineage>
</organism>
<dbReference type="Proteomes" id="UP000245539">
    <property type="component" value="Unassembled WGS sequence"/>
</dbReference>
<sequence length="396" mass="45307">MVYSRHFVNDYGANNCHNRAMNYLWQQPKWPDFVYSISNIPNDALYQYSQSVGRLSLNLERTAEDLRVDAVLDLMVKEAVTTSAIEGETLNPDDVRSSLKNHLGLTHPTIHIRDPRAQGISALMVTNYRDYESDLTEAVLFQWHRMVLPKAYDTWGRPLKVGEWRTEGIEVVSGPPHKQKVHFEGPPAERVSEEMVRFFSWYNRTNPINLSADQIPMIGPVRAAIAHLWFVTIHPFDDGNGRIARALCDHALSQDARYPMLHSLSAAIDGRRNEYYEQLELVQSAEMDINSWLLWFVEVTCESVKITERIIDFTLKKASFMKRHQAVLNERQTQVVLGLFDNGADGDQKSVNRNKYVNQTNCAPRTALRDLTDLVDKGVLVKLPGLGRNTRYGLNH</sequence>
<keyword evidence="2" id="KW-0067">ATP-binding</keyword>
<keyword evidence="5" id="KW-1185">Reference proteome</keyword>
<dbReference type="PANTHER" id="PTHR13504">
    <property type="entry name" value="FIDO DOMAIN-CONTAINING PROTEIN DDB_G0283145"/>
    <property type="match status" value="1"/>
</dbReference>
<dbReference type="EMBL" id="QGKM01000046">
    <property type="protein sequence ID" value="PWQ95419.1"/>
    <property type="molecule type" value="Genomic_DNA"/>
</dbReference>
<feature type="binding site" evidence="2">
    <location>
        <begin position="275"/>
        <end position="276"/>
    </location>
    <ligand>
        <name>ATP</name>
        <dbReference type="ChEBI" id="CHEBI:30616"/>
    </ligand>
</feature>
<gene>
    <name evidence="4" type="ORF">DKW60_15180</name>
</gene>
<feature type="active site" evidence="1">
    <location>
        <position position="234"/>
    </location>
</feature>
<evidence type="ECO:0000313" key="5">
    <source>
        <dbReference type="Proteomes" id="UP000245539"/>
    </source>
</evidence>
<dbReference type="InterPro" id="IPR003812">
    <property type="entry name" value="Fido"/>
</dbReference>
<accession>A0A317CAM1</accession>
<dbReference type="InterPro" id="IPR025230">
    <property type="entry name" value="DUF4172"/>
</dbReference>
<dbReference type="InterPro" id="IPR036388">
    <property type="entry name" value="WH-like_DNA-bd_sf"/>
</dbReference>